<evidence type="ECO:0000256" key="2">
    <source>
        <dbReference type="ARBA" id="ARBA00022801"/>
    </source>
</evidence>
<dbReference type="PANTHER" id="PTHR10188:SF6">
    <property type="entry name" value="N(4)-(BETA-N-ACETYLGLUCOSAMINYL)-L-ASPARAGINASE"/>
    <property type="match status" value="1"/>
</dbReference>
<keyword evidence="8" id="KW-0732">Signal</keyword>
<evidence type="ECO:0000313" key="9">
    <source>
        <dbReference type="EMBL" id="BCV44976.1"/>
    </source>
</evidence>
<dbReference type="Gene3D" id="3.60.20.30">
    <property type="entry name" value="(Glycosyl)asparaginase"/>
    <property type="match status" value="1"/>
</dbReference>
<dbReference type="Proteomes" id="UP000254069">
    <property type="component" value="Unassembled WGS sequence"/>
</dbReference>
<reference evidence="9" key="2">
    <citation type="submission" date="2021-05" db="EMBL/GenBank/DDBJ databases">
        <title>Molecular characterization for Shewanella algae harboring chromosomal blaOXA-55-like strains isolated from clinical and environment sample.</title>
        <authorList>
            <person name="Ohama Y."/>
            <person name="Aoki K."/>
            <person name="Harada S."/>
            <person name="Moriya K."/>
            <person name="Ishii Y."/>
            <person name="Tateda K."/>
        </authorList>
    </citation>
    <scope>NUCLEOTIDE SEQUENCE</scope>
    <source>
        <strain evidence="9">TUM17379</strain>
    </source>
</reference>
<dbReference type="SUPFAM" id="SSF56235">
    <property type="entry name" value="N-terminal nucleophile aminohydrolases (Ntn hydrolases)"/>
    <property type="match status" value="1"/>
</dbReference>
<dbReference type="EMBL" id="UGYO01000002">
    <property type="protein sequence ID" value="SUJ08537.1"/>
    <property type="molecule type" value="Genomic_DNA"/>
</dbReference>
<sequence>MKTKIKTLALSLGLLLPGLLPAWAAEAPFAIAIHGGAGTISKAALTEEQQKAYRDKLTEAVNAGYKVLDKGGASMEAVQAAIRVLEDSPLFNAGVGAVYTFDGAHELDASIMDGKSMNAGAVAGVKHIRHPIDLARAVMDKSEHVMLSGAGAEEFALTLGMELVPGNRFDSEARYQQLLDAKAKINAAEANKDFQARLSPLDLDYKFGTVGAVALDKQGNLAAGTSTGGMTAKRYGRIGDSPVIGAGTYAENGVCAVSATGHGEYFIRFHVAGDICARAKYQQKSILQAADEVINQRLISAGGSGGVIAIDQRGNVATPFNTEGMYRAWRKSNQAAEVMIWRDN</sequence>
<evidence type="ECO:0000256" key="1">
    <source>
        <dbReference type="ARBA" id="ARBA00022670"/>
    </source>
</evidence>
<dbReference type="CDD" id="cd04701">
    <property type="entry name" value="Asparaginase_2"/>
    <property type="match status" value="1"/>
</dbReference>
<evidence type="ECO:0000313" key="10">
    <source>
        <dbReference type="EMBL" id="SUJ08537.1"/>
    </source>
</evidence>
<dbReference type="GO" id="GO:0008233">
    <property type="term" value="F:peptidase activity"/>
    <property type="evidence" value="ECO:0007669"/>
    <property type="project" value="UniProtKB-KW"/>
</dbReference>
<accession>A0A3G4UMQ0</accession>
<evidence type="ECO:0000256" key="7">
    <source>
        <dbReference type="PIRSR" id="PIRSR600246-3"/>
    </source>
</evidence>
<protein>
    <recommendedName>
        <fullName evidence="4">Isoaspartyl peptidase</fullName>
    </recommendedName>
</protein>
<dbReference type="GO" id="GO:0006508">
    <property type="term" value="P:proteolysis"/>
    <property type="evidence" value="ECO:0007669"/>
    <property type="project" value="UniProtKB-KW"/>
</dbReference>
<name>A0A380BYP1_9GAMM</name>
<keyword evidence="2 10" id="KW-0378">Hydrolase</keyword>
<evidence type="ECO:0000313" key="11">
    <source>
        <dbReference type="Proteomes" id="UP000254069"/>
    </source>
</evidence>
<dbReference type="FunFam" id="3.60.20.30:FF:000001">
    <property type="entry name" value="Isoaspartyl peptidase/L-asparaginase"/>
    <property type="match status" value="1"/>
</dbReference>
<evidence type="ECO:0000256" key="8">
    <source>
        <dbReference type="SAM" id="SignalP"/>
    </source>
</evidence>
<proteinExistence type="predicted"/>
<dbReference type="EMBL" id="AP024613">
    <property type="protein sequence ID" value="BCV44976.1"/>
    <property type="molecule type" value="Genomic_DNA"/>
</dbReference>
<feature type="signal peptide" evidence="8">
    <location>
        <begin position="1"/>
        <end position="24"/>
    </location>
</feature>
<keyword evidence="11" id="KW-1185">Reference proteome</keyword>
<feature type="active site" description="Nucleophile" evidence="5">
    <location>
        <position position="209"/>
    </location>
</feature>
<feature type="chain" id="PRO_5041606116" description="Isoaspartyl peptidase" evidence="8">
    <location>
        <begin position="25"/>
        <end position="344"/>
    </location>
</feature>
<dbReference type="GO" id="GO:0016811">
    <property type="term" value="F:hydrolase activity, acting on carbon-nitrogen (but not peptide) bonds, in linear amides"/>
    <property type="evidence" value="ECO:0007669"/>
    <property type="project" value="UniProtKB-ARBA"/>
</dbReference>
<evidence type="ECO:0000256" key="3">
    <source>
        <dbReference type="ARBA" id="ARBA00022813"/>
    </source>
</evidence>
<gene>
    <name evidence="10" type="primary">iaaA</name>
    <name evidence="10" type="ORF">NCTC10738_04083</name>
    <name evidence="9" type="ORF">TUM17379_19940</name>
</gene>
<dbReference type="InterPro" id="IPR029055">
    <property type="entry name" value="Ntn_hydrolases_N"/>
</dbReference>
<feature type="binding site" evidence="6">
    <location>
        <begin position="260"/>
        <end position="263"/>
    </location>
    <ligand>
        <name>substrate</name>
    </ligand>
</feature>
<feature type="site" description="Cleavage; by autolysis" evidence="7">
    <location>
        <begin position="208"/>
        <end position="209"/>
    </location>
</feature>
<organism evidence="10 11">
    <name type="scientific">Shewanella algae</name>
    <dbReference type="NCBI Taxonomy" id="38313"/>
    <lineage>
        <taxon>Bacteria</taxon>
        <taxon>Pseudomonadati</taxon>
        <taxon>Pseudomonadota</taxon>
        <taxon>Gammaproteobacteria</taxon>
        <taxon>Alteromonadales</taxon>
        <taxon>Shewanellaceae</taxon>
        <taxon>Shewanella</taxon>
    </lineage>
</organism>
<dbReference type="InterPro" id="IPR000246">
    <property type="entry name" value="Peptidase_T2"/>
</dbReference>
<evidence type="ECO:0000256" key="5">
    <source>
        <dbReference type="PIRSR" id="PIRSR600246-1"/>
    </source>
</evidence>
<dbReference type="RefSeq" id="WP_071237610.1">
    <property type="nucleotide sequence ID" value="NZ_AP024610.1"/>
</dbReference>
<dbReference type="AlphaFoldDB" id="A0A380BYP1"/>
<evidence type="ECO:0000256" key="4">
    <source>
        <dbReference type="ARBA" id="ARBA00069124"/>
    </source>
</evidence>
<evidence type="ECO:0000256" key="6">
    <source>
        <dbReference type="PIRSR" id="PIRSR600246-2"/>
    </source>
</evidence>
<keyword evidence="1" id="KW-0645">Protease</keyword>
<dbReference type="Pfam" id="PF01112">
    <property type="entry name" value="Asparaginase_2"/>
    <property type="match status" value="1"/>
</dbReference>
<keyword evidence="3" id="KW-0068">Autocatalytic cleavage</keyword>
<reference evidence="10 11" key="1">
    <citation type="submission" date="2018-06" db="EMBL/GenBank/DDBJ databases">
        <authorList>
            <consortium name="Pathogen Informatics"/>
            <person name="Doyle S."/>
        </authorList>
    </citation>
    <scope>NUCLEOTIDE SEQUENCE [LARGE SCALE GENOMIC DNA]</scope>
    <source>
        <strain evidence="10 11">NCTC10738</strain>
    </source>
</reference>
<feature type="binding site" evidence="6">
    <location>
        <begin position="237"/>
        <end position="240"/>
    </location>
    <ligand>
        <name>substrate</name>
    </ligand>
</feature>
<dbReference type="PANTHER" id="PTHR10188">
    <property type="entry name" value="L-ASPARAGINASE"/>
    <property type="match status" value="1"/>
</dbReference>
<accession>A0A380BYP1</accession>
<dbReference type="Proteomes" id="UP000825078">
    <property type="component" value="Chromosome"/>
</dbReference>